<dbReference type="PANTHER" id="PTHR30213">
    <property type="entry name" value="INNER MEMBRANE PROTEIN YHJD"/>
    <property type="match status" value="1"/>
</dbReference>
<feature type="transmembrane region" description="Helical" evidence="6">
    <location>
        <begin position="254"/>
        <end position="277"/>
    </location>
</feature>
<protein>
    <submittedName>
        <fullName evidence="7">YihY/virulence factor BrkB family protein</fullName>
    </submittedName>
</protein>
<evidence type="ECO:0000313" key="8">
    <source>
        <dbReference type="Proteomes" id="UP000262195"/>
    </source>
</evidence>
<sequence length="294" mass="32602">MKVWLDKIKQNAFVQHFMATWGRVNLPIQASSIAFFALLALAPMVLAIANLIPLLPIPTQEVLSYLELALPGDIYGMIEPILSSYLNQSTGGALSISILVTLWPATKGLGALQNVINEVYGAKPRSNVIFARVLSFLFGLAVAGAIALVSFLFVFGDVIVDFLRETFDINFRLLTDFSIMKWIGTILVMFTASLLIYLLLPNVKWSFKFALPGSAFLTVCFLAISQLFSLYVSFFGSSLGLGTLSIGAFMVLMMWLYFVAISIILGGFINVFIYRLYYPEDKTQKPLLAEKEED</sequence>
<dbReference type="EMBL" id="DQHO01000030">
    <property type="protein sequence ID" value="HCS93983.1"/>
    <property type="molecule type" value="Genomic_DNA"/>
</dbReference>
<evidence type="ECO:0000256" key="1">
    <source>
        <dbReference type="ARBA" id="ARBA00004651"/>
    </source>
</evidence>
<name>A0A3D4S597_9ENTE</name>
<gene>
    <name evidence="7" type="ORF">DIW15_04675</name>
</gene>
<keyword evidence="2" id="KW-1003">Cell membrane</keyword>
<dbReference type="NCBIfam" id="TIGR00765">
    <property type="entry name" value="yihY_not_rbn"/>
    <property type="match status" value="1"/>
</dbReference>
<evidence type="ECO:0000256" key="6">
    <source>
        <dbReference type="SAM" id="Phobius"/>
    </source>
</evidence>
<dbReference type="InterPro" id="IPR017039">
    <property type="entry name" value="Virul_fac_BrkB"/>
</dbReference>
<evidence type="ECO:0000256" key="3">
    <source>
        <dbReference type="ARBA" id="ARBA00022692"/>
    </source>
</evidence>
<reference evidence="7 8" key="1">
    <citation type="journal article" date="2018" name="Nat. Biotechnol.">
        <title>A standardized bacterial taxonomy based on genome phylogeny substantially revises the tree of life.</title>
        <authorList>
            <person name="Parks D.H."/>
            <person name="Chuvochina M."/>
            <person name="Waite D.W."/>
            <person name="Rinke C."/>
            <person name="Skarshewski A."/>
            <person name="Chaumeil P.A."/>
            <person name="Hugenholtz P."/>
        </authorList>
    </citation>
    <scope>NUCLEOTIDE SEQUENCE [LARGE SCALE GENOMIC DNA]</scope>
    <source>
        <strain evidence="7">UBA11306</strain>
    </source>
</reference>
<feature type="transmembrane region" description="Helical" evidence="6">
    <location>
        <begin position="33"/>
        <end position="55"/>
    </location>
</feature>
<feature type="transmembrane region" description="Helical" evidence="6">
    <location>
        <begin position="92"/>
        <end position="112"/>
    </location>
</feature>
<proteinExistence type="predicted"/>
<feature type="transmembrane region" description="Helical" evidence="6">
    <location>
        <begin position="179"/>
        <end position="200"/>
    </location>
</feature>
<feature type="transmembrane region" description="Helical" evidence="6">
    <location>
        <begin position="133"/>
        <end position="159"/>
    </location>
</feature>
<dbReference type="AlphaFoldDB" id="A0A3D4S597"/>
<dbReference type="Pfam" id="PF03631">
    <property type="entry name" value="Virul_fac_BrkB"/>
    <property type="match status" value="1"/>
</dbReference>
<keyword evidence="3 6" id="KW-0812">Transmembrane</keyword>
<dbReference type="GO" id="GO:0005886">
    <property type="term" value="C:plasma membrane"/>
    <property type="evidence" value="ECO:0007669"/>
    <property type="project" value="UniProtKB-SubCell"/>
</dbReference>
<dbReference type="PANTHER" id="PTHR30213:SF0">
    <property type="entry name" value="UPF0761 MEMBRANE PROTEIN YIHY"/>
    <property type="match status" value="1"/>
</dbReference>
<keyword evidence="5 6" id="KW-0472">Membrane</keyword>
<evidence type="ECO:0000256" key="5">
    <source>
        <dbReference type="ARBA" id="ARBA00023136"/>
    </source>
</evidence>
<evidence type="ECO:0000313" key="7">
    <source>
        <dbReference type="EMBL" id="HCS93983.1"/>
    </source>
</evidence>
<keyword evidence="4 6" id="KW-1133">Transmembrane helix</keyword>
<comment type="caution">
    <text evidence="7">The sequence shown here is derived from an EMBL/GenBank/DDBJ whole genome shotgun (WGS) entry which is preliminary data.</text>
</comment>
<dbReference type="PIRSF" id="PIRSF035875">
    <property type="entry name" value="RNase_BN"/>
    <property type="match status" value="1"/>
</dbReference>
<evidence type="ECO:0000256" key="2">
    <source>
        <dbReference type="ARBA" id="ARBA00022475"/>
    </source>
</evidence>
<organism evidence="7 8">
    <name type="scientific">Bavariicoccus seileri</name>
    <dbReference type="NCBI Taxonomy" id="549685"/>
    <lineage>
        <taxon>Bacteria</taxon>
        <taxon>Bacillati</taxon>
        <taxon>Bacillota</taxon>
        <taxon>Bacilli</taxon>
        <taxon>Lactobacillales</taxon>
        <taxon>Enterococcaceae</taxon>
        <taxon>Bavariicoccus</taxon>
    </lineage>
</organism>
<dbReference type="Proteomes" id="UP000262195">
    <property type="component" value="Unassembled WGS sequence"/>
</dbReference>
<feature type="transmembrane region" description="Helical" evidence="6">
    <location>
        <begin position="209"/>
        <end position="234"/>
    </location>
</feature>
<accession>A0A3D4S597</accession>
<comment type="subcellular location">
    <subcellularLocation>
        <location evidence="1">Cell membrane</location>
        <topology evidence="1">Multi-pass membrane protein</topology>
    </subcellularLocation>
</comment>
<dbReference type="STRING" id="1121105.GCA_000421665_00907"/>
<evidence type="ECO:0000256" key="4">
    <source>
        <dbReference type="ARBA" id="ARBA00022989"/>
    </source>
</evidence>